<evidence type="ECO:0000256" key="1">
    <source>
        <dbReference type="ARBA" id="ARBA00004141"/>
    </source>
</evidence>
<reference evidence="7" key="1">
    <citation type="submission" date="2023-07" db="EMBL/GenBank/DDBJ databases">
        <authorList>
            <consortium name="AG Swart"/>
            <person name="Singh M."/>
            <person name="Singh A."/>
            <person name="Seah K."/>
            <person name="Emmerich C."/>
        </authorList>
    </citation>
    <scope>NUCLEOTIDE SEQUENCE</scope>
    <source>
        <strain evidence="7">DP1</strain>
    </source>
</reference>
<feature type="transmembrane region" description="Helical" evidence="6">
    <location>
        <begin position="175"/>
        <end position="193"/>
    </location>
</feature>
<proteinExistence type="predicted"/>
<evidence type="ECO:0000313" key="7">
    <source>
        <dbReference type="EMBL" id="CAI2376233.1"/>
    </source>
</evidence>
<keyword evidence="8" id="KW-1185">Reference proteome</keyword>
<feature type="transmembrane region" description="Helical" evidence="6">
    <location>
        <begin position="146"/>
        <end position="168"/>
    </location>
</feature>
<evidence type="ECO:0000256" key="3">
    <source>
        <dbReference type="ARBA" id="ARBA00022989"/>
    </source>
</evidence>
<dbReference type="InterPro" id="IPR027359">
    <property type="entry name" value="Volt_channel_dom_sf"/>
</dbReference>
<dbReference type="Proteomes" id="UP001295684">
    <property type="component" value="Unassembled WGS sequence"/>
</dbReference>
<dbReference type="PANTHER" id="PTHR38483">
    <property type="entry name" value="CHROMOSOME 1, WHOLE GENOME SHOTGUN SEQUENCE"/>
    <property type="match status" value="1"/>
</dbReference>
<comment type="subcellular location">
    <subcellularLocation>
        <location evidence="1">Membrane</location>
        <topology evidence="1">Multi-pass membrane protein</topology>
    </subcellularLocation>
</comment>
<dbReference type="PANTHER" id="PTHR38483:SF1">
    <property type="entry name" value="ION TRANSPORT DOMAIN-CONTAINING PROTEIN"/>
    <property type="match status" value="1"/>
</dbReference>
<organism evidence="7 8">
    <name type="scientific">Euplotes crassus</name>
    <dbReference type="NCBI Taxonomy" id="5936"/>
    <lineage>
        <taxon>Eukaryota</taxon>
        <taxon>Sar</taxon>
        <taxon>Alveolata</taxon>
        <taxon>Ciliophora</taxon>
        <taxon>Intramacronucleata</taxon>
        <taxon>Spirotrichea</taxon>
        <taxon>Hypotrichia</taxon>
        <taxon>Euplotida</taxon>
        <taxon>Euplotidae</taxon>
        <taxon>Moneuplotes</taxon>
    </lineage>
</organism>
<evidence type="ECO:0000313" key="8">
    <source>
        <dbReference type="Proteomes" id="UP001295684"/>
    </source>
</evidence>
<evidence type="ECO:0000256" key="6">
    <source>
        <dbReference type="SAM" id="Phobius"/>
    </source>
</evidence>
<feature type="compositionally biased region" description="Polar residues" evidence="5">
    <location>
        <begin position="278"/>
        <end position="295"/>
    </location>
</feature>
<feature type="transmembrane region" description="Helical" evidence="6">
    <location>
        <begin position="205"/>
        <end position="227"/>
    </location>
</feature>
<evidence type="ECO:0000256" key="5">
    <source>
        <dbReference type="SAM" id="MobiDB-lite"/>
    </source>
</evidence>
<feature type="region of interest" description="Disordered" evidence="5">
    <location>
        <begin position="253"/>
        <end position="295"/>
    </location>
</feature>
<name>A0AAD1XP19_EUPCR</name>
<sequence>MEPPNINFDSKRNKSLSKISYFKSDNGLVVQNEGQFYKNGRMHPSNTNWNRESDSVNDSLPDMKGNRVFAETPQNLQKKITARTMQKTLLGQEEDGLTTLLNKIYLNSCCPYFYLTIAIICILMILWVVIQGKTAIRSLAFKMFELFINLFIVIDIICKIFLLGFEAYFKRLSNILEFSIGVICVLIYFLYYLSTTFEKLDYNELLENIVFCCWCIWQVFRIVTLFYKQRRTRRTEADNVSFSKFHDEIDHDSFAVKPSENGEEEHKSKKTRNAKLPSRTSSLRNDNKISQSMLQ</sequence>
<evidence type="ECO:0000256" key="4">
    <source>
        <dbReference type="ARBA" id="ARBA00023136"/>
    </source>
</evidence>
<dbReference type="EMBL" id="CAMPGE010017774">
    <property type="protein sequence ID" value="CAI2376233.1"/>
    <property type="molecule type" value="Genomic_DNA"/>
</dbReference>
<keyword evidence="3 6" id="KW-1133">Transmembrane helix</keyword>
<dbReference type="AlphaFoldDB" id="A0AAD1XP19"/>
<evidence type="ECO:0000256" key="2">
    <source>
        <dbReference type="ARBA" id="ARBA00022692"/>
    </source>
</evidence>
<accession>A0AAD1XP19</accession>
<keyword evidence="4 6" id="KW-0472">Membrane</keyword>
<gene>
    <name evidence="7" type="ORF">ECRASSUSDP1_LOCUS17602</name>
</gene>
<feature type="transmembrane region" description="Helical" evidence="6">
    <location>
        <begin position="112"/>
        <end position="130"/>
    </location>
</feature>
<keyword evidence="2 6" id="KW-0812">Transmembrane</keyword>
<protein>
    <submittedName>
        <fullName evidence="7">Uncharacterized protein</fullName>
    </submittedName>
</protein>
<dbReference type="GO" id="GO:0016020">
    <property type="term" value="C:membrane"/>
    <property type="evidence" value="ECO:0007669"/>
    <property type="project" value="UniProtKB-SubCell"/>
</dbReference>
<comment type="caution">
    <text evidence="7">The sequence shown here is derived from an EMBL/GenBank/DDBJ whole genome shotgun (WGS) entry which is preliminary data.</text>
</comment>
<dbReference type="Gene3D" id="1.20.120.350">
    <property type="entry name" value="Voltage-gated potassium channels. Chain C"/>
    <property type="match status" value="1"/>
</dbReference>